<dbReference type="EMBL" id="JWZT01002534">
    <property type="protein sequence ID" value="KII69186.1"/>
    <property type="molecule type" value="Genomic_DNA"/>
</dbReference>
<organism evidence="1 2">
    <name type="scientific">Thelohanellus kitauei</name>
    <name type="common">Myxosporean</name>
    <dbReference type="NCBI Taxonomy" id="669202"/>
    <lineage>
        <taxon>Eukaryota</taxon>
        <taxon>Metazoa</taxon>
        <taxon>Cnidaria</taxon>
        <taxon>Myxozoa</taxon>
        <taxon>Myxosporea</taxon>
        <taxon>Bivalvulida</taxon>
        <taxon>Platysporina</taxon>
        <taxon>Myxobolidae</taxon>
        <taxon>Thelohanellus</taxon>
    </lineage>
</organism>
<gene>
    <name evidence="1" type="ORF">RF11_08883</name>
</gene>
<proteinExistence type="predicted"/>
<keyword evidence="2" id="KW-1185">Reference proteome</keyword>
<dbReference type="AlphaFoldDB" id="A0A0C2MPN9"/>
<dbReference type="Proteomes" id="UP000031668">
    <property type="component" value="Unassembled WGS sequence"/>
</dbReference>
<evidence type="ECO:0000313" key="2">
    <source>
        <dbReference type="Proteomes" id="UP000031668"/>
    </source>
</evidence>
<reference evidence="1 2" key="1">
    <citation type="journal article" date="2014" name="Genome Biol. Evol.">
        <title>The genome of the myxosporean Thelohanellus kitauei shows adaptations to nutrient acquisition within its fish host.</title>
        <authorList>
            <person name="Yang Y."/>
            <person name="Xiong J."/>
            <person name="Zhou Z."/>
            <person name="Huo F."/>
            <person name="Miao W."/>
            <person name="Ran C."/>
            <person name="Liu Y."/>
            <person name="Zhang J."/>
            <person name="Feng J."/>
            <person name="Wang M."/>
            <person name="Wang M."/>
            <person name="Wang L."/>
            <person name="Yao B."/>
        </authorList>
    </citation>
    <scope>NUCLEOTIDE SEQUENCE [LARGE SCALE GENOMIC DNA]</scope>
    <source>
        <strain evidence="1">Wuqing</strain>
    </source>
</reference>
<name>A0A0C2MPN9_THEKT</name>
<protein>
    <submittedName>
        <fullName evidence="1">Uncharacterized protein</fullName>
    </submittedName>
</protein>
<comment type="caution">
    <text evidence="1">The sequence shown here is derived from an EMBL/GenBank/DDBJ whole genome shotgun (WGS) entry which is preliminary data.</text>
</comment>
<evidence type="ECO:0000313" key="1">
    <source>
        <dbReference type="EMBL" id="KII69186.1"/>
    </source>
</evidence>
<sequence length="332" mass="39091">MNDSTTDDALSVSNEYKKKYISIVFSIRNEVEALVSSLFLDRIRKILENIKQFLFPALGENIKWVQSRIILSASTTHLFLALLLEKIKDVIEYRYTVSTNLLFERRINRWLNPDVFGVFIEQFKTIYVNFGSYHNFNNFQFEKVESQSLIENTLDLASDAEITIKDDAIKEWKIDYCLEELGKYIIEHETVNTKIQFNDVADYKNTFSSLIKEEAEYEQETARVQEKSKILFSCTIKSRENRRIMLIPYLKKSKIHVRFGDYVGIRGRNSWIASSTGHIVEIEDRSRRIYVDLHPDSKFPRDRTLCYLDLMWCCVPYTRMMASLAQFCENGF</sequence>
<accession>A0A0C2MPN9</accession>